<dbReference type="Pfam" id="PF19291">
    <property type="entry name" value="TREH_N"/>
    <property type="match status" value="1"/>
</dbReference>
<dbReference type="AlphaFoldDB" id="A0A1I5S2C6"/>
<evidence type="ECO:0000313" key="3">
    <source>
        <dbReference type="EMBL" id="SFP64922.1"/>
    </source>
</evidence>
<dbReference type="GO" id="GO:0004553">
    <property type="term" value="F:hydrolase activity, hydrolyzing O-glycosyl compounds"/>
    <property type="evidence" value="ECO:0007669"/>
    <property type="project" value="TreeGrafter"/>
</dbReference>
<feature type="domain" description="GH15-like" evidence="1">
    <location>
        <begin position="238"/>
        <end position="602"/>
    </location>
</feature>
<dbReference type="Proteomes" id="UP000199356">
    <property type="component" value="Unassembled WGS sequence"/>
</dbReference>
<dbReference type="STRING" id="441119.SAMN04488047_1108"/>
<dbReference type="SUPFAM" id="SSF48208">
    <property type="entry name" value="Six-hairpin glycosidases"/>
    <property type="match status" value="1"/>
</dbReference>
<dbReference type="Gene3D" id="1.50.10.10">
    <property type="match status" value="1"/>
</dbReference>
<name>A0A1I5S2C6_9RHOB</name>
<protein>
    <submittedName>
        <fullName evidence="3">Glucoamylase (Glucan-1,4-alpha-glucosidase), GH15 family</fullName>
    </submittedName>
</protein>
<dbReference type="PANTHER" id="PTHR31616:SF0">
    <property type="entry name" value="GLUCAN 1,4-ALPHA-GLUCOSIDASE"/>
    <property type="match status" value="1"/>
</dbReference>
<sequence length="616" mass="68755">MKGTAPAQPGTEQGYPPINDYALIGDTRTAALVSKQGSIDWCCLPDFDSPSVFAAVLDRFNGGRLRVGPVEEAEVQRRYIDGTPVLETRFRTRTGTLKLTDFMPMIEGAQREIEPERQIVRMLEVEDGEVEVELIFAPRPGYASGTPRLRRRGRIGWTFEWGASFHLLRTDLHVEQTVGGRLEGRTRLAAGETAYVSFSFTCRDIGVIPRLRTESEHKRDRTLDWWEGWSSRIAYDGPYADVVHRSALALRLMTFSQSGAVVAAPTSSLPESMGGARNWDYRYCWLRDAYFLLRSFLGLGLTAEADAFFNWLLHATQLTRPQLGLLYGLYGGTKLTEHILPQFEGYRRSGPVRRGNSAAEQLQLDVYGSVVVAVHGYVEKGGGPLEPSDKRALIGFGERICEIWREPDDGIWEFRGPRRHTTYSKVMCWAGLDCLLRLDEEGLIDAPAERFRTEAHLLKETILREAWSDERQAFTGAFGWDFLDASVLEMPRLKIIDACDPRMKSTFEQIDKALGHGPLLRRYEHGSDPWASQEGAFGICGFWAAEYLAQCGRVDEARARFEALLGCGNDLGLFAEEVDPETGDALGNFPQALTHCGVINAALAIDAAERAGKEAA</sequence>
<dbReference type="GO" id="GO:0005975">
    <property type="term" value="P:carbohydrate metabolic process"/>
    <property type="evidence" value="ECO:0007669"/>
    <property type="project" value="InterPro"/>
</dbReference>
<gene>
    <name evidence="3" type="ORF">SAMN04488047_1108</name>
</gene>
<organism evidence="3 4">
    <name type="scientific">Tranquillimonas alkanivorans</name>
    <dbReference type="NCBI Taxonomy" id="441119"/>
    <lineage>
        <taxon>Bacteria</taxon>
        <taxon>Pseudomonadati</taxon>
        <taxon>Pseudomonadota</taxon>
        <taxon>Alphaproteobacteria</taxon>
        <taxon>Rhodobacterales</taxon>
        <taxon>Roseobacteraceae</taxon>
        <taxon>Tranquillimonas</taxon>
    </lineage>
</organism>
<dbReference type="RefSeq" id="WP_093422522.1">
    <property type="nucleotide sequence ID" value="NZ_FOXA01000010.1"/>
</dbReference>
<keyword evidence="4" id="KW-1185">Reference proteome</keyword>
<accession>A0A1I5S2C6</accession>
<reference evidence="3 4" key="1">
    <citation type="submission" date="2016-10" db="EMBL/GenBank/DDBJ databases">
        <authorList>
            <person name="de Groot N.N."/>
        </authorList>
    </citation>
    <scope>NUCLEOTIDE SEQUENCE [LARGE SCALE GENOMIC DNA]</scope>
    <source>
        <strain evidence="3 4">DSM 19547</strain>
    </source>
</reference>
<evidence type="ECO:0000259" key="2">
    <source>
        <dbReference type="Pfam" id="PF19291"/>
    </source>
</evidence>
<evidence type="ECO:0000259" key="1">
    <source>
        <dbReference type="Pfam" id="PF00723"/>
    </source>
</evidence>
<dbReference type="EMBL" id="FOXA01000010">
    <property type="protein sequence ID" value="SFP64922.1"/>
    <property type="molecule type" value="Genomic_DNA"/>
</dbReference>
<proteinExistence type="predicted"/>
<dbReference type="InterPro" id="IPR012341">
    <property type="entry name" value="6hp_glycosidase-like_sf"/>
</dbReference>
<dbReference type="OrthoDB" id="3902805at2"/>
<dbReference type="Pfam" id="PF00723">
    <property type="entry name" value="Glyco_hydro_15"/>
    <property type="match status" value="1"/>
</dbReference>
<dbReference type="InterPro" id="IPR045582">
    <property type="entry name" value="Trehalase-like_N"/>
</dbReference>
<feature type="domain" description="Trehalase-like N-terminal" evidence="2">
    <location>
        <begin position="16"/>
        <end position="150"/>
    </location>
</feature>
<evidence type="ECO:0000313" key="4">
    <source>
        <dbReference type="Proteomes" id="UP000199356"/>
    </source>
</evidence>
<dbReference type="PANTHER" id="PTHR31616">
    <property type="entry name" value="TREHALASE"/>
    <property type="match status" value="1"/>
</dbReference>
<dbReference type="InterPro" id="IPR011613">
    <property type="entry name" value="GH15-like"/>
</dbReference>
<dbReference type="InterPro" id="IPR008928">
    <property type="entry name" value="6-hairpin_glycosidase_sf"/>
</dbReference>